<dbReference type="RefSeq" id="WP_338613019.1">
    <property type="nucleotide sequence ID" value="NZ_AP029022.1"/>
</dbReference>
<accession>A0ABN7CG88</accession>
<dbReference type="Proteomes" id="UP001380186">
    <property type="component" value="Chromosome"/>
</dbReference>
<dbReference type="EMBL" id="AP029022">
    <property type="protein sequence ID" value="BEV05403.1"/>
    <property type="molecule type" value="Genomic_DNA"/>
</dbReference>
<dbReference type="Pfam" id="PF20720">
    <property type="entry name" value="nSTAND3"/>
    <property type="match status" value="1"/>
</dbReference>
<feature type="domain" description="Novel STAND NTPase 3" evidence="1">
    <location>
        <begin position="190"/>
        <end position="324"/>
    </location>
</feature>
<gene>
    <name evidence="2" type="ORF">CRDW_27770</name>
</gene>
<evidence type="ECO:0000313" key="2">
    <source>
        <dbReference type="EMBL" id="BEV05403.1"/>
    </source>
</evidence>
<organism evidence="2 3">
    <name type="scientific">Chryseobacterium gambrini</name>
    <dbReference type="NCBI Taxonomy" id="373672"/>
    <lineage>
        <taxon>Bacteria</taxon>
        <taxon>Pseudomonadati</taxon>
        <taxon>Bacteroidota</taxon>
        <taxon>Flavobacteriia</taxon>
        <taxon>Flavobacteriales</taxon>
        <taxon>Weeksellaceae</taxon>
        <taxon>Chryseobacterium group</taxon>
        <taxon>Chryseobacterium</taxon>
    </lineage>
</organism>
<evidence type="ECO:0000259" key="1">
    <source>
        <dbReference type="Pfam" id="PF20720"/>
    </source>
</evidence>
<proteinExistence type="predicted"/>
<dbReference type="InterPro" id="IPR049050">
    <property type="entry name" value="nSTAND3"/>
</dbReference>
<dbReference type="InterPro" id="IPR027417">
    <property type="entry name" value="P-loop_NTPase"/>
</dbReference>
<evidence type="ECO:0000313" key="3">
    <source>
        <dbReference type="Proteomes" id="UP001380186"/>
    </source>
</evidence>
<keyword evidence="3" id="KW-1185">Reference proteome</keyword>
<name>A0ABN7CG88_9FLAO</name>
<reference evidence="2 3" key="1">
    <citation type="journal article" date="2020" name="Microbes Environ.">
        <title>Synthetic bacterial community of duckweed: a simple and stable system to study plant-microbe interactions.</title>
        <authorList>
            <person name="Ishizawa H."/>
            <person name="Tada M."/>
            <person name="Kuroda M."/>
            <person name="Inoue D."/>
            <person name="Futamata H."/>
            <person name="Ike M."/>
        </authorList>
    </citation>
    <scope>NUCLEOTIDE SEQUENCE [LARGE SCALE GENOMIC DNA]</scope>
    <source>
        <strain evidence="2 3">DW100</strain>
    </source>
</reference>
<dbReference type="SUPFAM" id="SSF52540">
    <property type="entry name" value="P-loop containing nucleoside triphosphate hydrolases"/>
    <property type="match status" value="1"/>
</dbReference>
<sequence length="1222" mass="145699">MITEIEQRLSICNADRFANLCRLYLSYKYEIINSTGFVLGKEKSKKGTPDNFIPIKDFYIFNEITTTDKKGLLPKLKQDIEHCFKQTSVPTEKILKIILICNNKITISIQEELNKHKNSFNTSVDLEIIGIDAFSTIIFKEYPSIAKELGLTIDTGQILEVEEFVSQYEKSKFATPLSNHFFNRDKELENGTFLIQNNDIMIISGQAGVGKTKFSLELCTKFQKNNSDYKIKYIKANGILDIWEDLKVQLIQDKNYLIVVDDANKLKSNLDLIINFQNSSNKRNLKLIFTVRNYVKDEIQRKLKDYQLIELKNFDRDELKKILKSSDFNISDFYIDKIYSISKGNPRIAIMAALAGINGDIEKINNASLIMEEYFSSINQQLNVDSQLIKTAGILSLFRTIDFGHTKSIEEIEKYFEISKNELIENLELLFKYEIADEFNGSYKIADQILGEYIFYSVFIKQKQIPFRLLLDLYVEENKFSLVKLLTPIVINYGFEQVKILIIDDIKTKWESINNETKCLKFLKDFWFYLPTESLLYIHKRIPQNTITELNSLSFEIYNSNRIETYDDIIIEILVNFQQLPDKFIFSLELLIRYGLLNPINFSKLLKVFTQSFTYKKYDHNLNYSTQSKLFEFLYEKVQNDEYIFYSKIILFIAHEYLTDSFQSTVWDGDTIYTNQIPTYLSDEQKAFRSKLWNFIFDCYKNENLKDFVLAFFEQNRYAHHYLQYNEVISFDKDLIVDFFHENFLPKPNFRETKIVHRFFKNLDSYKIKYSKKLKEKFKNKEVDLWYLLNERAEDKRELLYQYVKNFDFRKYQILLKQIDVINKHKKEYFEGYSTIKDSISYILIEVSKTDFKLFLKVLQELFKYEYSEYLFLGMVFRDIDYDDFKSKEIRNLIMENKIHQGCIVSFLLSLPTDFITIQDYLVLMKFLKDEKTVWINFIEDIFIKFKNLNIKIEKELNDVLDCLILKSNHQNFFVHTDFFKYLYNDYNHIFINRLKDIESIYLALDSKSRQFDYNLETLKLILGKNSKFINALLESTFDDKTFISRNDFLENNFKRLWDLENRNEVFEDIVKFSSKFPFFFSNVRSEVSTIFQGSGENGLNFLYYLVNKTSDERVMRLLFNIVVSVFDKSKYDFLDIILKKNSNIDFFRRLDFYPGDTVTVNSRIPKVRDEITTYEELKNYIQALNKIEYLEHLNFIENQINAFKAEIEWERKHEFLSEWSI</sequence>
<protein>
    <submittedName>
        <fullName evidence="2">DNA replication protein</fullName>
    </submittedName>
</protein>